<dbReference type="InterPro" id="IPR007484">
    <property type="entry name" value="Peptidase_M28"/>
</dbReference>
<dbReference type="PANTHER" id="PTHR10404">
    <property type="entry name" value="N-ACETYLATED-ALPHA-LINKED ACIDIC DIPEPTIDASE"/>
    <property type="match status" value="1"/>
</dbReference>
<reference evidence="2 3" key="1">
    <citation type="submission" date="2018-10" db="EMBL/GenBank/DDBJ databases">
        <title>Rhizobium etli, R. leguminosarum and a new Rhizobium genospecies from Phaseolus dumosus.</title>
        <authorList>
            <person name="Ramirez-Puebla S.T."/>
            <person name="Rogel-Hernandez M.A."/>
            <person name="Guerrero G."/>
            <person name="Ormeno-Orrillo E."/>
            <person name="Martinez-Romero J.C."/>
            <person name="Negrete-Yankelevich S."/>
            <person name="Martinez-Romero E."/>
        </authorList>
    </citation>
    <scope>NUCLEOTIDE SEQUENCE [LARGE SCALE GENOMIC DNA]</scope>
    <source>
        <strain evidence="2 3">CCGE525</strain>
        <plasmid evidence="3">prccge525c</plasmid>
    </source>
</reference>
<dbReference type="EMBL" id="CP032695">
    <property type="protein sequence ID" value="AYG63219.1"/>
    <property type="molecule type" value="Genomic_DNA"/>
</dbReference>
<dbReference type="OrthoDB" id="9769665at2"/>
<name>A0A387FX28_9HYPH</name>
<protein>
    <submittedName>
        <fullName evidence="2">M28 family peptidase</fullName>
    </submittedName>
</protein>
<dbReference type="Gene3D" id="3.40.630.10">
    <property type="entry name" value="Zn peptidases"/>
    <property type="match status" value="1"/>
</dbReference>
<dbReference type="Proteomes" id="UP000282195">
    <property type="component" value="Plasmid pRCCGE525c"/>
</dbReference>
<evidence type="ECO:0000313" key="2">
    <source>
        <dbReference type="EMBL" id="AYG63219.1"/>
    </source>
</evidence>
<evidence type="ECO:0000313" key="3">
    <source>
        <dbReference type="Proteomes" id="UP000282195"/>
    </source>
</evidence>
<dbReference type="RefSeq" id="WP_120708127.1">
    <property type="nucleotide sequence ID" value="NZ_CP032695.1"/>
</dbReference>
<gene>
    <name evidence="2" type="ORF">CCGE525_31540</name>
</gene>
<organism evidence="2 3">
    <name type="scientific">Rhizobium jaguaris</name>
    <dbReference type="NCBI Taxonomy" id="1312183"/>
    <lineage>
        <taxon>Bacteria</taxon>
        <taxon>Pseudomonadati</taxon>
        <taxon>Pseudomonadota</taxon>
        <taxon>Alphaproteobacteria</taxon>
        <taxon>Hyphomicrobiales</taxon>
        <taxon>Rhizobiaceae</taxon>
        <taxon>Rhizobium/Agrobacterium group</taxon>
        <taxon>Rhizobium</taxon>
    </lineage>
</organism>
<keyword evidence="3" id="KW-1185">Reference proteome</keyword>
<keyword evidence="2" id="KW-0614">Plasmid</keyword>
<dbReference type="PANTHER" id="PTHR10404:SF46">
    <property type="entry name" value="VACUOLAR PROTEIN SORTING-ASSOCIATED PROTEIN 70"/>
    <property type="match status" value="1"/>
</dbReference>
<dbReference type="KEGG" id="rjg:CCGE525_31540"/>
<dbReference type="SUPFAM" id="SSF53187">
    <property type="entry name" value="Zn-dependent exopeptidases"/>
    <property type="match status" value="1"/>
</dbReference>
<geneLocation type="plasmid" evidence="3">
    <name>prccge525c</name>
</geneLocation>
<dbReference type="InterPro" id="IPR046450">
    <property type="entry name" value="PA_dom_sf"/>
</dbReference>
<dbReference type="Gene3D" id="3.50.30.30">
    <property type="match status" value="1"/>
</dbReference>
<feature type="domain" description="Peptidase M28" evidence="1">
    <location>
        <begin position="212"/>
        <end position="406"/>
    </location>
</feature>
<dbReference type="SUPFAM" id="SSF52025">
    <property type="entry name" value="PA domain"/>
    <property type="match status" value="1"/>
</dbReference>
<sequence>MPDATGLQPDYNRLMAHIREFSRRVKLSGTPEELESFHYLQAEMGAYGYHTRLLSHDAFISLPGKARVEIDGEALRCITHSMSISTPAGGIDAELVHVGEGHEADFSGRNVHGKIVLVDGIATEEVAALASAAGAIGQIHISPNEHLYEMCVSPVWGSPSQHTRNRLPTTAICTITLQNGEPLRKRLADGETIRASIETEVDTGWRKTPILVAELGPDGAEDVPFVLFSGHHDTWHFGVMDNGGANATMLEAARVLAIGRREWKRGLRICFWSGHSHGRYSGSAWYADEYFDELDRRCVAHVNVDSTGGEGATVLTNSGVIDELRSVAAEAIEAVSGQKHAGRRHGRAADQSFWGVGIPSMFGSLSHQPPSPVKMLTALGWWWHTPHDTVEHIDPDNLVRDTRIILLVLHRLLTAQVLPLDYAVYARSLGDELARLDKDLSGQLDIGTLRTSAADLEQWATTLMQRSAGATEAAAERINAALMRASRLLVPLNYTSGERFHPDSALPHTPWPSLDGIRELARLPAHSEDTAFYTVHARQTRNRIAHALREANAVLKGALD</sequence>
<accession>A0A387FX28</accession>
<dbReference type="AlphaFoldDB" id="A0A387FX28"/>
<evidence type="ECO:0000259" key="1">
    <source>
        <dbReference type="Pfam" id="PF04389"/>
    </source>
</evidence>
<dbReference type="Pfam" id="PF04389">
    <property type="entry name" value="Peptidase_M28"/>
    <property type="match status" value="1"/>
</dbReference>
<dbReference type="InterPro" id="IPR039373">
    <property type="entry name" value="Peptidase_M28B"/>
</dbReference>
<proteinExistence type="predicted"/>